<dbReference type="NCBIfam" id="NF041518">
    <property type="entry name" value="choice_anch_Q"/>
    <property type="match status" value="1"/>
</dbReference>
<dbReference type="Gene3D" id="2.160.20.10">
    <property type="entry name" value="Single-stranded right-handed beta-helix, Pectin lyase-like"/>
    <property type="match status" value="1"/>
</dbReference>
<protein>
    <submittedName>
        <fullName evidence="3">Right-handed parallel beta-helix repeat-containing protein</fullName>
    </submittedName>
</protein>
<evidence type="ECO:0000256" key="1">
    <source>
        <dbReference type="SAM" id="MobiDB-lite"/>
    </source>
</evidence>
<feature type="compositionally biased region" description="Low complexity" evidence="1">
    <location>
        <begin position="380"/>
        <end position="391"/>
    </location>
</feature>
<dbReference type="RefSeq" id="WP_270026193.1">
    <property type="nucleotide sequence ID" value="NZ_JAPDDP010000027.1"/>
</dbReference>
<evidence type="ECO:0000313" key="4">
    <source>
        <dbReference type="Proteomes" id="UP001147653"/>
    </source>
</evidence>
<comment type="caution">
    <text evidence="3">The sequence shown here is derived from an EMBL/GenBank/DDBJ whole genome shotgun (WGS) entry which is preliminary data.</text>
</comment>
<feature type="chain" id="PRO_5040875292" evidence="2">
    <location>
        <begin position="21"/>
        <end position="571"/>
    </location>
</feature>
<dbReference type="AlphaFoldDB" id="A0A9X3NB30"/>
<dbReference type="InterPro" id="IPR011050">
    <property type="entry name" value="Pectin_lyase_fold/virulence"/>
</dbReference>
<evidence type="ECO:0000256" key="2">
    <source>
        <dbReference type="SAM" id="SignalP"/>
    </source>
</evidence>
<dbReference type="InterPro" id="IPR012334">
    <property type="entry name" value="Pectin_lyas_fold"/>
</dbReference>
<organism evidence="3 4">
    <name type="scientific">Solirubrobacter phytolaccae</name>
    <dbReference type="NCBI Taxonomy" id="1404360"/>
    <lineage>
        <taxon>Bacteria</taxon>
        <taxon>Bacillati</taxon>
        <taxon>Actinomycetota</taxon>
        <taxon>Thermoleophilia</taxon>
        <taxon>Solirubrobacterales</taxon>
        <taxon>Solirubrobacteraceae</taxon>
        <taxon>Solirubrobacter</taxon>
    </lineage>
</organism>
<keyword evidence="4" id="KW-1185">Reference proteome</keyword>
<proteinExistence type="predicted"/>
<accession>A0A9X3NB30</accession>
<dbReference type="InterPro" id="IPR059226">
    <property type="entry name" value="Choice_anch_Q_dom"/>
</dbReference>
<gene>
    <name evidence="3" type="ORF">OJ997_16165</name>
</gene>
<sequence length="571" mass="57702">MKRALLTLAAALAFAAPASAATFTVTTTTDSGGSCPPIRQQQCTLRTALGQAAQNSEADTITLPAGTYELNPQLGELTISGEAALLGAGAGQTTIRSPGGFRVFSVASGGGNAISGVTITGGTATSGSETIGGNVEMAHGADLALDHVRITGGTAFRGGGIATGGGGSLEIRHSLIDNNVAQPGGQSPLGDGGGILMRSNDNPQTLLVADTTIAFNRASRGAGITATEQNGNQSRLERVTVADNAASVTTGGGLLITDQQRVEVRASIFARNTGNFSQAASLIGPSNCGPTRPTSAGANVESGADCGFERQNTTGGLAVTLTDGGGQTPVLALPWTSDVHDFAGGCDGTDQRDVARPQGAGCDPGAYEATEPPPPPQATPVPTAVATQTPTATPPPAPTPVVNQTIVVAPGGGTVLVKLKGASQYAPLDVTKGIPVGSTVDTRKGRVRLTSIPKAGAPPQTALFYDGLFKVTQKGGITDLQLVEPLAACPKGRASAAAKKAKKRKLWGDGKGAFRTSGKYSAATVRGTKWLVEDSCAGTLTRVAQGSVRVTHGKRTIVVRAGKRYLARPNR</sequence>
<name>A0A9X3NB30_9ACTN</name>
<dbReference type="SUPFAM" id="SSF51126">
    <property type="entry name" value="Pectin lyase-like"/>
    <property type="match status" value="1"/>
</dbReference>
<dbReference type="Proteomes" id="UP001147653">
    <property type="component" value="Unassembled WGS sequence"/>
</dbReference>
<feature type="signal peptide" evidence="2">
    <location>
        <begin position="1"/>
        <end position="20"/>
    </location>
</feature>
<keyword evidence="2" id="KW-0732">Signal</keyword>
<feature type="region of interest" description="Disordered" evidence="1">
    <location>
        <begin position="344"/>
        <end position="398"/>
    </location>
</feature>
<evidence type="ECO:0000313" key="3">
    <source>
        <dbReference type="EMBL" id="MDA0181839.1"/>
    </source>
</evidence>
<dbReference type="EMBL" id="JAPDDP010000027">
    <property type="protein sequence ID" value="MDA0181839.1"/>
    <property type="molecule type" value="Genomic_DNA"/>
</dbReference>
<reference evidence="3" key="1">
    <citation type="submission" date="2022-10" db="EMBL/GenBank/DDBJ databases">
        <title>The WGS of Solirubrobacter phytolaccae KCTC 29190.</title>
        <authorList>
            <person name="Jiang Z."/>
        </authorList>
    </citation>
    <scope>NUCLEOTIDE SEQUENCE</scope>
    <source>
        <strain evidence="3">KCTC 29190</strain>
    </source>
</reference>